<keyword evidence="2" id="KW-1185">Reference proteome</keyword>
<evidence type="ECO:0000313" key="1">
    <source>
        <dbReference type="EMBL" id="KAL3529220.1"/>
    </source>
</evidence>
<organism evidence="1 2">
    <name type="scientific">Cinchona calisaya</name>
    <dbReference type="NCBI Taxonomy" id="153742"/>
    <lineage>
        <taxon>Eukaryota</taxon>
        <taxon>Viridiplantae</taxon>
        <taxon>Streptophyta</taxon>
        <taxon>Embryophyta</taxon>
        <taxon>Tracheophyta</taxon>
        <taxon>Spermatophyta</taxon>
        <taxon>Magnoliopsida</taxon>
        <taxon>eudicotyledons</taxon>
        <taxon>Gunneridae</taxon>
        <taxon>Pentapetalae</taxon>
        <taxon>asterids</taxon>
        <taxon>lamiids</taxon>
        <taxon>Gentianales</taxon>
        <taxon>Rubiaceae</taxon>
        <taxon>Cinchonoideae</taxon>
        <taxon>Cinchoneae</taxon>
        <taxon>Cinchona</taxon>
    </lineage>
</organism>
<dbReference type="Proteomes" id="UP001630127">
    <property type="component" value="Unassembled WGS sequence"/>
</dbReference>
<name>A0ABD3ABM7_9GENT</name>
<gene>
    <name evidence="1" type="ORF">ACH5RR_008542</name>
</gene>
<accession>A0ABD3ABM7</accession>
<protein>
    <submittedName>
        <fullName evidence="1">Uncharacterized protein</fullName>
    </submittedName>
</protein>
<dbReference type="AlphaFoldDB" id="A0ABD3ABM7"/>
<comment type="caution">
    <text evidence="1">The sequence shown here is derived from an EMBL/GenBank/DDBJ whole genome shotgun (WGS) entry which is preliminary data.</text>
</comment>
<dbReference type="EMBL" id="JBJUIK010000004">
    <property type="protein sequence ID" value="KAL3529220.1"/>
    <property type="molecule type" value="Genomic_DNA"/>
</dbReference>
<proteinExistence type="predicted"/>
<reference evidence="1 2" key="1">
    <citation type="submission" date="2024-11" db="EMBL/GenBank/DDBJ databases">
        <title>A near-complete genome assembly of Cinchona calisaya.</title>
        <authorList>
            <person name="Lian D.C."/>
            <person name="Zhao X.W."/>
            <person name="Wei L."/>
        </authorList>
    </citation>
    <scope>NUCLEOTIDE SEQUENCE [LARGE SCALE GENOMIC DNA]</scope>
    <source>
        <tissue evidence="1">Nenye</tissue>
    </source>
</reference>
<sequence length="72" mass="7887">MQALMDSSTLAAYVKDLLDEIQSSLLGRATSFRDSNIVDVSSYDELKEAIAQGKWARGPCCALVMFVLICNL</sequence>
<evidence type="ECO:0000313" key="2">
    <source>
        <dbReference type="Proteomes" id="UP001630127"/>
    </source>
</evidence>